<accession>A0A8J3EJP1</accession>
<gene>
    <name evidence="1" type="ORF">GCM10011415_42030</name>
</gene>
<evidence type="ECO:0000313" key="1">
    <source>
        <dbReference type="EMBL" id="GGG87108.1"/>
    </source>
</evidence>
<dbReference type="Pfam" id="PF06707">
    <property type="entry name" value="DUF1194"/>
    <property type="match status" value="1"/>
</dbReference>
<reference evidence="1" key="2">
    <citation type="submission" date="2020-09" db="EMBL/GenBank/DDBJ databases">
        <authorList>
            <person name="Sun Q."/>
            <person name="Zhou Y."/>
        </authorList>
    </citation>
    <scope>NUCLEOTIDE SEQUENCE</scope>
    <source>
        <strain evidence="1">CGMCC 1.15762</strain>
    </source>
</reference>
<name>A0A8J3EJP1_9RHOB</name>
<comment type="caution">
    <text evidence="1">The sequence shown here is derived from an EMBL/GenBank/DDBJ whole genome shotgun (WGS) entry which is preliminary data.</text>
</comment>
<keyword evidence="2" id="KW-1185">Reference proteome</keyword>
<organism evidence="1 2">
    <name type="scientific">Salipiger pallidus</name>
    <dbReference type="NCBI Taxonomy" id="1775170"/>
    <lineage>
        <taxon>Bacteria</taxon>
        <taxon>Pseudomonadati</taxon>
        <taxon>Pseudomonadota</taxon>
        <taxon>Alphaproteobacteria</taxon>
        <taxon>Rhodobacterales</taxon>
        <taxon>Roseobacteraceae</taxon>
        <taxon>Salipiger</taxon>
    </lineage>
</organism>
<reference evidence="1" key="1">
    <citation type="journal article" date="2014" name="Int. J. Syst. Evol. Microbiol.">
        <title>Complete genome sequence of Corynebacterium casei LMG S-19264T (=DSM 44701T), isolated from a smear-ripened cheese.</title>
        <authorList>
            <consortium name="US DOE Joint Genome Institute (JGI-PGF)"/>
            <person name="Walter F."/>
            <person name="Albersmeier A."/>
            <person name="Kalinowski J."/>
            <person name="Ruckert C."/>
        </authorList>
    </citation>
    <scope>NUCLEOTIDE SEQUENCE</scope>
    <source>
        <strain evidence="1">CGMCC 1.15762</strain>
    </source>
</reference>
<protein>
    <submittedName>
        <fullName evidence="1">Uncharacterized protein</fullName>
    </submittedName>
</protein>
<sequence>MRWIRIAIADDAELFVVQRLDIDRMAFGHYASGSPLPNAKHLIGNSAIDGWRKAADFSGDSARTFSGPSLEEARHEVVAARAPINALPILRPGDAGRWDNGLEQVYRDRIIGGMSAFVDSAENRESFAEAVKCKLIQKISGRMTGGWRFIAARD</sequence>
<dbReference type="InterPro" id="IPR010607">
    <property type="entry name" value="DUF1194"/>
</dbReference>
<dbReference type="EMBL" id="BMJV01000013">
    <property type="protein sequence ID" value="GGG87108.1"/>
    <property type="molecule type" value="Genomic_DNA"/>
</dbReference>
<dbReference type="AlphaFoldDB" id="A0A8J3EJP1"/>
<proteinExistence type="predicted"/>
<dbReference type="Proteomes" id="UP000617145">
    <property type="component" value="Unassembled WGS sequence"/>
</dbReference>
<evidence type="ECO:0000313" key="2">
    <source>
        <dbReference type="Proteomes" id="UP000617145"/>
    </source>
</evidence>